<proteinExistence type="predicted"/>
<evidence type="ECO:0000259" key="3">
    <source>
        <dbReference type="Pfam" id="PF23666"/>
    </source>
</evidence>
<reference evidence="4 5" key="1">
    <citation type="submission" date="2019-11" db="EMBL/GenBank/DDBJ databases">
        <title>Identification of a novel strain.</title>
        <authorList>
            <person name="Xu Q."/>
            <person name="Wang G."/>
        </authorList>
    </citation>
    <scope>NUCLEOTIDE SEQUENCE [LARGE SCALE GENOMIC DNA]</scope>
    <source>
        <strain evidence="5">xq</strain>
    </source>
</reference>
<evidence type="ECO:0008006" key="6">
    <source>
        <dbReference type="Google" id="ProtNLM"/>
    </source>
</evidence>
<comment type="caution">
    <text evidence="4">The sequence shown here is derived from an EMBL/GenBank/DDBJ whole genome shotgun (WGS) entry which is preliminary data.</text>
</comment>
<dbReference type="InterPro" id="IPR032876">
    <property type="entry name" value="J_dom"/>
</dbReference>
<evidence type="ECO:0000259" key="1">
    <source>
        <dbReference type="Pfam" id="PF13547"/>
    </source>
</evidence>
<dbReference type="Proteomes" id="UP000440694">
    <property type="component" value="Unassembled WGS sequence"/>
</dbReference>
<feature type="domain" description="GTA TIM-barrel-like" evidence="1">
    <location>
        <begin position="8"/>
        <end position="246"/>
    </location>
</feature>
<dbReference type="EMBL" id="WMBQ01000002">
    <property type="protein sequence ID" value="MTD96259.1"/>
    <property type="molecule type" value="Genomic_DNA"/>
</dbReference>
<dbReference type="Gene3D" id="3.20.20.80">
    <property type="entry name" value="Glycosidases"/>
    <property type="match status" value="1"/>
</dbReference>
<feature type="domain" description="Tip attachment protein J" evidence="2">
    <location>
        <begin position="304"/>
        <end position="467"/>
    </location>
</feature>
<protein>
    <recommendedName>
        <fullName evidence="6">Phage tail protein</fullName>
    </recommendedName>
</protein>
<feature type="domain" description="Rcc01698-like C-terminal" evidence="3">
    <location>
        <begin position="559"/>
        <end position="658"/>
    </location>
</feature>
<evidence type="ECO:0000313" key="4">
    <source>
        <dbReference type="EMBL" id="MTD96259.1"/>
    </source>
</evidence>
<evidence type="ECO:0000313" key="5">
    <source>
        <dbReference type="Proteomes" id="UP000440694"/>
    </source>
</evidence>
<dbReference type="InterPro" id="IPR056490">
    <property type="entry name" value="Rcc01698_C"/>
</dbReference>
<dbReference type="InterPro" id="IPR025195">
    <property type="entry name" value="GTA_TIM_dom"/>
</dbReference>
<accession>A0A6I3KP17</accession>
<organism evidence="4 5">
    <name type="scientific">Hyphomicrobium album</name>
    <dbReference type="NCBI Taxonomy" id="2665159"/>
    <lineage>
        <taxon>Bacteria</taxon>
        <taxon>Pseudomonadati</taxon>
        <taxon>Pseudomonadota</taxon>
        <taxon>Alphaproteobacteria</taxon>
        <taxon>Hyphomicrobiales</taxon>
        <taxon>Hyphomicrobiaceae</taxon>
        <taxon>Hyphomicrobium</taxon>
    </lineage>
</organism>
<dbReference type="Pfam" id="PF13550">
    <property type="entry name" value="Phage-tail_3"/>
    <property type="match status" value="1"/>
</dbReference>
<evidence type="ECO:0000259" key="2">
    <source>
        <dbReference type="Pfam" id="PF13550"/>
    </source>
</evidence>
<gene>
    <name evidence="4" type="ORF">GIW81_18115</name>
</gene>
<dbReference type="AlphaFoldDB" id="A0A6I3KP17"/>
<sequence length="812" mass="87718">MPSVTLPRYAADWSEYFGHQPPDGTGDVYFHLDPLWASDAIDAIGIDVYWPLADWRDGREHLDYQAGTRTIYDLGYLSGNLRGGEGFDWYYASPEDRAAQVRSPITDGSGKPWVFRYKDIKSWWQNAHYDRPGGVEAATPTAWVPQSKPFWLTEIGCPAVDKGANQPNVFVDPKSSETALPYFSKGTRDDYMQRRFLRAFIEGLDPDSDNYLAGANPLSSEYDGRMVDLDRIHVYTWDARPYPAFPNDTGVWGDGDNWRLGHWLTGRFANATLAETVGQILADYGFAAHATGGLNGTVPGYVIDRVMAARDALQPLELAYFFDSLESGGAIAFRHRGVEATAVELSEADLVETRAENALLTLTRGQETELPASAKLRFISAAGDYAQAVAEARRITGASGRVSQADMPLVLEGQQADAIAETWLFEAWAARERASFALPPSMLAVEPADVVRVTHAGSERLLRVVEVGEHGARDIEARSVDPDIYGHGAGRERPVRPGVPVIGGQPLVEFIDLPLLRGDEPPAAGYAAATQVPWPGSVAVYGSPESTGYALKALATAPATIGVTLNVLPAGPEGRLDHGTRLSVRVEGEALVSCTLMQLFAGRNVAAVRNADGEWEVIQFATATLTAPGTYELTGLLRGQGGSEFAMRPAVAAGARFVLVSTALARLDLTAAEIRLPYNWRFGPAARDIGDASYATATHTFQGLGLKPLSPVHVRAARSGGDVALSWMRRTRVGGDSWETPEVPLGEDVESYEVDVLDGADVVRTLASSASAVVYTAVQQAEDFGGAQESYTVRVYQLSSSYGRGTPRAAVV</sequence>
<keyword evidence="5" id="KW-1185">Reference proteome</keyword>
<dbReference type="Pfam" id="PF13547">
    <property type="entry name" value="GTA_TIM"/>
    <property type="match status" value="1"/>
</dbReference>
<dbReference type="Pfam" id="PF23666">
    <property type="entry name" value="Rcc01698_C"/>
    <property type="match status" value="1"/>
</dbReference>
<name>A0A6I3KP17_9HYPH</name>